<evidence type="ECO:0000313" key="2">
    <source>
        <dbReference type="EMBL" id="GCD10373.1"/>
    </source>
</evidence>
<name>A0A401ULH0_9CLOT</name>
<protein>
    <submittedName>
        <fullName evidence="2">N-acetyltransferase</fullName>
    </submittedName>
</protein>
<dbReference type="RefSeq" id="WP_125000880.1">
    <property type="nucleotide sequence ID" value="NZ_BHYK01000009.1"/>
</dbReference>
<dbReference type="InterPro" id="IPR016181">
    <property type="entry name" value="Acyl_CoA_acyltransferase"/>
</dbReference>
<proteinExistence type="predicted"/>
<dbReference type="GO" id="GO:0016747">
    <property type="term" value="F:acyltransferase activity, transferring groups other than amino-acyl groups"/>
    <property type="evidence" value="ECO:0007669"/>
    <property type="project" value="InterPro"/>
</dbReference>
<organism evidence="2 3">
    <name type="scientific">Clostridium tagluense</name>
    <dbReference type="NCBI Taxonomy" id="360422"/>
    <lineage>
        <taxon>Bacteria</taxon>
        <taxon>Bacillati</taxon>
        <taxon>Bacillota</taxon>
        <taxon>Clostridia</taxon>
        <taxon>Eubacteriales</taxon>
        <taxon>Clostridiaceae</taxon>
        <taxon>Clostridium</taxon>
    </lineage>
</organism>
<feature type="domain" description="N-acetyltransferase" evidence="1">
    <location>
        <begin position="35"/>
        <end position="176"/>
    </location>
</feature>
<dbReference type="PANTHER" id="PTHR43792:SF1">
    <property type="entry name" value="N-ACETYLTRANSFERASE DOMAIN-CONTAINING PROTEIN"/>
    <property type="match status" value="1"/>
</dbReference>
<evidence type="ECO:0000259" key="1">
    <source>
        <dbReference type="PROSITE" id="PS51186"/>
    </source>
</evidence>
<dbReference type="Gene3D" id="3.40.630.30">
    <property type="match status" value="1"/>
</dbReference>
<gene>
    <name evidence="2" type="ORF">Ctaglu_19960</name>
</gene>
<accession>A0A401ULH0</accession>
<dbReference type="AlphaFoldDB" id="A0A401ULH0"/>
<comment type="caution">
    <text evidence="2">The sequence shown here is derived from an EMBL/GenBank/DDBJ whole genome shotgun (WGS) entry which is preliminary data.</text>
</comment>
<dbReference type="SUPFAM" id="SSF55729">
    <property type="entry name" value="Acyl-CoA N-acyltransferases (Nat)"/>
    <property type="match status" value="1"/>
</dbReference>
<dbReference type="PANTHER" id="PTHR43792">
    <property type="entry name" value="GNAT FAMILY, PUTATIVE (AFU_ORTHOLOGUE AFUA_3G00765)-RELATED-RELATED"/>
    <property type="match status" value="1"/>
</dbReference>
<dbReference type="Pfam" id="PF13302">
    <property type="entry name" value="Acetyltransf_3"/>
    <property type="match status" value="1"/>
</dbReference>
<dbReference type="InterPro" id="IPR051531">
    <property type="entry name" value="N-acetyltransferase"/>
</dbReference>
<keyword evidence="3" id="KW-1185">Reference proteome</keyword>
<dbReference type="EMBL" id="BHYK01000009">
    <property type="protein sequence ID" value="GCD10373.1"/>
    <property type="molecule type" value="Genomic_DNA"/>
</dbReference>
<reference evidence="2 3" key="1">
    <citation type="submission" date="2018-11" db="EMBL/GenBank/DDBJ databases">
        <title>Genome sequencing and assembly of Clostridium tagluense strain A121.</title>
        <authorList>
            <person name="Murakami T."/>
            <person name="Segawa T."/>
            <person name="Shcherbakova V.A."/>
            <person name="Mori H."/>
            <person name="Yoshimura Y."/>
        </authorList>
    </citation>
    <scope>NUCLEOTIDE SEQUENCE [LARGE SCALE GENOMIC DNA]</scope>
    <source>
        <strain evidence="2 3">A121</strain>
    </source>
</reference>
<dbReference type="InterPro" id="IPR000182">
    <property type="entry name" value="GNAT_dom"/>
</dbReference>
<dbReference type="OrthoDB" id="9801656at2"/>
<evidence type="ECO:0000313" key="3">
    <source>
        <dbReference type="Proteomes" id="UP000287872"/>
    </source>
</evidence>
<sequence length="181" mass="21057">MYEHIRIETERLVIGNFTNADIIQLHMIMNNEAIMKYVPFAKERTLEECQELMKRILNRYKESTISNFKGFLLLVVAKDNNECVGFVGLFPLTYDTTENELFYGLFEEHYGKGYATEIGKAIIEYGFKNMNINKIVATVNKDNEVSKRVLDKMGMCFEYEIEDEEDSSYDGELMYSIKSIG</sequence>
<dbReference type="Proteomes" id="UP000287872">
    <property type="component" value="Unassembled WGS sequence"/>
</dbReference>
<keyword evidence="2" id="KW-0808">Transferase</keyword>
<dbReference type="PROSITE" id="PS51186">
    <property type="entry name" value="GNAT"/>
    <property type="match status" value="1"/>
</dbReference>